<accession>A0A9N8EGW3</accession>
<gene>
    <name evidence="1" type="ORF">SEMRO_1062_G236910.1</name>
</gene>
<keyword evidence="2" id="KW-1185">Reference proteome</keyword>
<comment type="caution">
    <text evidence="1">The sequence shown here is derived from an EMBL/GenBank/DDBJ whole genome shotgun (WGS) entry which is preliminary data.</text>
</comment>
<dbReference type="Proteomes" id="UP001153069">
    <property type="component" value="Unassembled WGS sequence"/>
</dbReference>
<dbReference type="EMBL" id="CAICTM010001060">
    <property type="protein sequence ID" value="CAB9519969.1"/>
    <property type="molecule type" value="Genomic_DNA"/>
</dbReference>
<reference evidence="1" key="1">
    <citation type="submission" date="2020-06" db="EMBL/GenBank/DDBJ databases">
        <authorList>
            <consortium name="Plant Systems Biology data submission"/>
        </authorList>
    </citation>
    <scope>NUCLEOTIDE SEQUENCE</scope>
    <source>
        <strain evidence="1">D6</strain>
    </source>
</reference>
<dbReference type="AlphaFoldDB" id="A0A9N8EGW3"/>
<name>A0A9N8EGW3_9STRA</name>
<organism evidence="1 2">
    <name type="scientific">Seminavis robusta</name>
    <dbReference type="NCBI Taxonomy" id="568900"/>
    <lineage>
        <taxon>Eukaryota</taxon>
        <taxon>Sar</taxon>
        <taxon>Stramenopiles</taxon>
        <taxon>Ochrophyta</taxon>
        <taxon>Bacillariophyta</taxon>
        <taxon>Bacillariophyceae</taxon>
        <taxon>Bacillariophycidae</taxon>
        <taxon>Naviculales</taxon>
        <taxon>Naviculaceae</taxon>
        <taxon>Seminavis</taxon>
    </lineage>
</organism>
<evidence type="ECO:0000313" key="1">
    <source>
        <dbReference type="EMBL" id="CAB9519969.1"/>
    </source>
</evidence>
<proteinExistence type="predicted"/>
<evidence type="ECO:0000313" key="2">
    <source>
        <dbReference type="Proteomes" id="UP001153069"/>
    </source>
</evidence>
<protein>
    <submittedName>
        <fullName evidence="1">Uncharacterized protein</fullName>
    </submittedName>
</protein>
<sequence length="244" mass="28176">MPQSLLEKKEKNRFKSRLTRGGSLTLDEKKRFQELTGVDSDEWYQLWKKTPKPHKYDGRTSLGKFRTKLMLGGESSHQEQQPQSQSQTTVIPTTTDCSSVIEVSNSLAAVHNRLYKGQTKVGDAEMYKELTGRDASCLLRESNDTRKRRLEKARYKRRLKTGGTLTLEEQVRFRELTGKDPSSVPRINQEQSDRIKELQRLRWRISKGTAKPQDQARFKELSGKDAETFVKQRKERIDQSAVTA</sequence>